<comment type="caution">
    <text evidence="1">The sequence shown here is derived from an EMBL/GenBank/DDBJ whole genome shotgun (WGS) entry which is preliminary data.</text>
</comment>
<dbReference type="EMBL" id="QNUK01000357">
    <property type="protein sequence ID" value="KAF5894774.1"/>
    <property type="molecule type" value="Genomic_DNA"/>
</dbReference>
<dbReference type="AlphaFoldDB" id="A0A8J4UB96"/>
<proteinExistence type="predicted"/>
<gene>
    <name evidence="1" type="primary">moaC</name>
    <name evidence="1" type="ORF">DAT39_015521</name>
</gene>
<keyword evidence="2" id="KW-1185">Reference proteome</keyword>
<sequence length="52" mass="6041">MPEKQREQIPACHPEPCDGVRVGSVESRSEEARRRALVVSRWCTGLRVHWRV</sequence>
<reference evidence="1" key="1">
    <citation type="submission" date="2020-07" db="EMBL/GenBank/DDBJ databases">
        <title>Clarias magur genome sequencing, assembly and annotation.</title>
        <authorList>
            <person name="Kushwaha B."/>
            <person name="Kumar R."/>
            <person name="Das P."/>
            <person name="Joshi C.G."/>
            <person name="Kumar D."/>
            <person name="Nagpure N.S."/>
            <person name="Pandey M."/>
            <person name="Agarwal S."/>
            <person name="Srivastava S."/>
            <person name="Singh M."/>
            <person name="Sahoo L."/>
            <person name="Jayasankar P."/>
            <person name="Meher P.K."/>
            <person name="Koringa P.G."/>
            <person name="Iquebal M.A."/>
            <person name="Das S.P."/>
            <person name="Bit A."/>
            <person name="Patnaik S."/>
            <person name="Patel N."/>
            <person name="Shah T.M."/>
            <person name="Hinsu A."/>
            <person name="Jena J.K."/>
        </authorList>
    </citation>
    <scope>NUCLEOTIDE SEQUENCE</scope>
    <source>
        <strain evidence="1">CIFAMagur01</strain>
        <tissue evidence="1">Testis</tissue>
    </source>
</reference>
<evidence type="ECO:0000313" key="1">
    <source>
        <dbReference type="EMBL" id="KAF5894774.1"/>
    </source>
</evidence>
<organism evidence="1 2">
    <name type="scientific">Clarias magur</name>
    <name type="common">Asian catfish</name>
    <name type="synonym">Macropteronotus magur</name>
    <dbReference type="NCBI Taxonomy" id="1594786"/>
    <lineage>
        <taxon>Eukaryota</taxon>
        <taxon>Metazoa</taxon>
        <taxon>Chordata</taxon>
        <taxon>Craniata</taxon>
        <taxon>Vertebrata</taxon>
        <taxon>Euteleostomi</taxon>
        <taxon>Actinopterygii</taxon>
        <taxon>Neopterygii</taxon>
        <taxon>Teleostei</taxon>
        <taxon>Ostariophysi</taxon>
        <taxon>Siluriformes</taxon>
        <taxon>Clariidae</taxon>
        <taxon>Clarias</taxon>
    </lineage>
</organism>
<evidence type="ECO:0000313" key="2">
    <source>
        <dbReference type="Proteomes" id="UP000727407"/>
    </source>
</evidence>
<accession>A0A8J4UB96</accession>
<name>A0A8J4UB96_CLAMG</name>
<dbReference type="Proteomes" id="UP000727407">
    <property type="component" value="Unassembled WGS sequence"/>
</dbReference>
<protein>
    <submittedName>
        <fullName evidence="1">Cyclic pyranopterin monophosphate synthase</fullName>
    </submittedName>
</protein>